<dbReference type="EMBL" id="WHWC01000004">
    <property type="protein sequence ID" value="KAG8383740.1"/>
    <property type="molecule type" value="Genomic_DNA"/>
</dbReference>
<dbReference type="InterPro" id="IPR036443">
    <property type="entry name" value="Znf_RanBP2_sf"/>
</dbReference>
<evidence type="ECO:0000313" key="7">
    <source>
        <dbReference type="Proteomes" id="UP000826271"/>
    </source>
</evidence>
<comment type="caution">
    <text evidence="6">The sequence shown here is derived from an EMBL/GenBank/DDBJ whole genome shotgun (WGS) entry which is preliminary data.</text>
</comment>
<gene>
    <name evidence="6" type="ORF">BUALT_Bualt04G0045300</name>
</gene>
<organism evidence="6 7">
    <name type="scientific">Buddleja alternifolia</name>
    <dbReference type="NCBI Taxonomy" id="168488"/>
    <lineage>
        <taxon>Eukaryota</taxon>
        <taxon>Viridiplantae</taxon>
        <taxon>Streptophyta</taxon>
        <taxon>Embryophyta</taxon>
        <taxon>Tracheophyta</taxon>
        <taxon>Spermatophyta</taxon>
        <taxon>Magnoliopsida</taxon>
        <taxon>eudicotyledons</taxon>
        <taxon>Gunneridae</taxon>
        <taxon>Pentapetalae</taxon>
        <taxon>asterids</taxon>
        <taxon>lamiids</taxon>
        <taxon>Lamiales</taxon>
        <taxon>Scrophulariaceae</taxon>
        <taxon>Buddlejeae</taxon>
        <taxon>Buddleja</taxon>
    </lineage>
</organism>
<dbReference type="SMART" id="SM00547">
    <property type="entry name" value="ZnF_RBZ"/>
    <property type="match status" value="2"/>
</dbReference>
<dbReference type="GO" id="GO:0008270">
    <property type="term" value="F:zinc ion binding"/>
    <property type="evidence" value="ECO:0007669"/>
    <property type="project" value="UniProtKB-KW"/>
</dbReference>
<dbReference type="Pfam" id="PF00641">
    <property type="entry name" value="Zn_ribbon_RanBP"/>
    <property type="match status" value="1"/>
</dbReference>
<keyword evidence="3" id="KW-0862">Zinc</keyword>
<evidence type="ECO:0000256" key="1">
    <source>
        <dbReference type="ARBA" id="ARBA00022723"/>
    </source>
</evidence>
<keyword evidence="7" id="KW-1185">Reference proteome</keyword>
<feature type="domain" description="RanBP2-type" evidence="5">
    <location>
        <begin position="97"/>
        <end position="125"/>
    </location>
</feature>
<evidence type="ECO:0000256" key="2">
    <source>
        <dbReference type="ARBA" id="ARBA00022771"/>
    </source>
</evidence>
<sequence>MPAIAIPGASVATHPTYFSMPHGGREQMVNVGSLQPSLSLSSSWPLVGADHYGNQYTDPYGLQPTSNWPLGGNNIPGVPYARQINQLPTVPNDNGWRTGDWMCTCGFHNYSSRVQCKKCNTPTPVQATSSLVSPAVTALGSKRVASDEFIHNWDNKRLNAGQAYGLQHPELESFQSPAGTTNSIYPAIHSGNTALAPNLQVNLQLPHIPATPTLLGKGAKQWRDGDWMCSNCNNHNYASRAQCNRCKSEREVLAQPVSVA</sequence>
<dbReference type="PANTHER" id="PTHR23111">
    <property type="entry name" value="ZINC FINGER PROTEIN"/>
    <property type="match status" value="1"/>
</dbReference>
<dbReference type="PROSITE" id="PS01358">
    <property type="entry name" value="ZF_RANBP2_1"/>
    <property type="match status" value="1"/>
</dbReference>
<evidence type="ECO:0000256" key="4">
    <source>
        <dbReference type="PROSITE-ProRule" id="PRU00322"/>
    </source>
</evidence>
<dbReference type="InterPro" id="IPR001876">
    <property type="entry name" value="Znf_RanBP2"/>
</dbReference>
<reference evidence="6" key="1">
    <citation type="submission" date="2019-10" db="EMBL/GenBank/DDBJ databases">
        <authorList>
            <person name="Zhang R."/>
            <person name="Pan Y."/>
            <person name="Wang J."/>
            <person name="Ma R."/>
            <person name="Yu S."/>
        </authorList>
    </citation>
    <scope>NUCLEOTIDE SEQUENCE</scope>
    <source>
        <strain evidence="6">LA-IB0</strain>
        <tissue evidence="6">Leaf</tissue>
    </source>
</reference>
<dbReference type="SUPFAM" id="SSF90209">
    <property type="entry name" value="Ran binding protein zinc finger-like"/>
    <property type="match status" value="2"/>
</dbReference>
<keyword evidence="2 4" id="KW-0863">Zinc-finger</keyword>
<evidence type="ECO:0000256" key="3">
    <source>
        <dbReference type="ARBA" id="ARBA00022833"/>
    </source>
</evidence>
<dbReference type="PROSITE" id="PS50199">
    <property type="entry name" value="ZF_RANBP2_2"/>
    <property type="match status" value="2"/>
</dbReference>
<keyword evidence="1" id="KW-0479">Metal-binding</keyword>
<evidence type="ECO:0000313" key="6">
    <source>
        <dbReference type="EMBL" id="KAG8383740.1"/>
    </source>
</evidence>
<dbReference type="GO" id="GO:0003729">
    <property type="term" value="F:mRNA binding"/>
    <property type="evidence" value="ECO:0007669"/>
    <property type="project" value="TreeGrafter"/>
</dbReference>
<dbReference type="Proteomes" id="UP000826271">
    <property type="component" value="Unassembled WGS sequence"/>
</dbReference>
<proteinExistence type="predicted"/>
<evidence type="ECO:0000259" key="5">
    <source>
        <dbReference type="PROSITE" id="PS50199"/>
    </source>
</evidence>
<name>A0AAV6XWX7_9LAMI</name>
<accession>A0AAV6XWX7</accession>
<dbReference type="AlphaFoldDB" id="A0AAV6XWX7"/>
<dbReference type="Gene3D" id="4.10.1060.10">
    <property type="entry name" value="Zinc finger, RanBP2-type"/>
    <property type="match status" value="2"/>
</dbReference>
<dbReference type="GO" id="GO:0005737">
    <property type="term" value="C:cytoplasm"/>
    <property type="evidence" value="ECO:0007669"/>
    <property type="project" value="TreeGrafter"/>
</dbReference>
<protein>
    <recommendedName>
        <fullName evidence="5">RanBP2-type domain-containing protein</fullName>
    </recommendedName>
</protein>
<dbReference type="PANTHER" id="PTHR23111:SF71">
    <property type="entry name" value="RANBP2-TYPE DOMAIN-CONTAINING PROTEIN"/>
    <property type="match status" value="1"/>
</dbReference>
<feature type="domain" description="RanBP2-type" evidence="5">
    <location>
        <begin position="223"/>
        <end position="252"/>
    </location>
</feature>